<proteinExistence type="predicted"/>
<evidence type="ECO:0008006" key="3">
    <source>
        <dbReference type="Google" id="ProtNLM"/>
    </source>
</evidence>
<organism evidence="1 2">
    <name type="scientific">Deinococcus xinjiangensis</name>
    <dbReference type="NCBI Taxonomy" id="457454"/>
    <lineage>
        <taxon>Bacteria</taxon>
        <taxon>Thermotogati</taxon>
        <taxon>Deinococcota</taxon>
        <taxon>Deinococci</taxon>
        <taxon>Deinococcales</taxon>
        <taxon>Deinococcaceae</taxon>
        <taxon>Deinococcus</taxon>
    </lineage>
</organism>
<sequence length="473" mass="50192">MTQPNPIRQRQLSAKRRRSPLVPIALTALIAAGAAAGATAVFSSRAQDTTQKFVEQLGAGVNALGVATLKQTSYQKGFSDSTQTMLLDLGPQSGSQSGAGSSEKPVRVLITNHIKHGPFPALQGVGQAIIDTEFKFEDPQMQAQFEKAFPNEKPRIHTLVGLGGNTTSDIQIPSGSLTESSGSMNWKALAGTVKVAGQQVNADMNWSGLTYNADGDTGQLSGVRMVSTSRMTGPNEKLSVGNAKITIDKMELMSSGQQVNMSGLNIVSDTKLTTPDTYQALVEYNVGSLQAAGQDLKNLQLHLGFRNLARAPLERLVTLFSDLQAKKPADGTQAMPDLTAEQQKQLETDLTALLKGNPKLTLDRLSLTQPSGDVVIKGEVSAPQLASASAEQLQMLTAMPQMLMGMLNLHLEGQANQKALEELLALGGGKVAQQANIQGMVDAGYLTKQGNDVSMKLDIKDGQMLLNGQALGQ</sequence>
<keyword evidence="2" id="KW-1185">Reference proteome</keyword>
<gene>
    <name evidence="1" type="ORF">Dxin01_03293</name>
</gene>
<name>A0ABP9VE61_9DEIO</name>
<dbReference type="Proteomes" id="UP001458946">
    <property type="component" value="Unassembled WGS sequence"/>
</dbReference>
<dbReference type="EMBL" id="BAABRN010000053">
    <property type="protein sequence ID" value="GAA5503534.1"/>
    <property type="molecule type" value="Genomic_DNA"/>
</dbReference>
<reference evidence="1 2" key="1">
    <citation type="submission" date="2024-02" db="EMBL/GenBank/DDBJ databases">
        <title>Deinococcus xinjiangensis NBRC 107630.</title>
        <authorList>
            <person name="Ichikawa N."/>
            <person name="Katano-Makiyama Y."/>
            <person name="Hidaka K."/>
        </authorList>
    </citation>
    <scope>NUCLEOTIDE SEQUENCE [LARGE SCALE GENOMIC DNA]</scope>
    <source>
        <strain evidence="1 2">NBRC 107630</strain>
    </source>
</reference>
<protein>
    <recommendedName>
        <fullName evidence="3">DUF945 domain-containing protein</fullName>
    </recommendedName>
</protein>
<dbReference type="InterPro" id="IPR010352">
    <property type="entry name" value="DUF945"/>
</dbReference>
<accession>A0ABP9VE61</accession>
<evidence type="ECO:0000313" key="2">
    <source>
        <dbReference type="Proteomes" id="UP001458946"/>
    </source>
</evidence>
<dbReference type="RefSeq" id="WP_353543506.1">
    <property type="nucleotide sequence ID" value="NZ_BAABRN010000053.1"/>
</dbReference>
<evidence type="ECO:0000313" key="1">
    <source>
        <dbReference type="EMBL" id="GAA5503534.1"/>
    </source>
</evidence>
<comment type="caution">
    <text evidence="1">The sequence shown here is derived from an EMBL/GenBank/DDBJ whole genome shotgun (WGS) entry which is preliminary data.</text>
</comment>
<dbReference type="Pfam" id="PF06097">
    <property type="entry name" value="DUF945"/>
    <property type="match status" value="1"/>
</dbReference>